<name>A0A9P4NPD4_9PEZI</name>
<dbReference type="Proteomes" id="UP000800235">
    <property type="component" value="Unassembled WGS sequence"/>
</dbReference>
<feature type="transmembrane region" description="Helical" evidence="1">
    <location>
        <begin position="157"/>
        <end position="181"/>
    </location>
</feature>
<feature type="transmembrane region" description="Helical" evidence="1">
    <location>
        <begin position="12"/>
        <end position="34"/>
    </location>
</feature>
<keyword evidence="1" id="KW-0812">Transmembrane</keyword>
<dbReference type="EMBL" id="MU007048">
    <property type="protein sequence ID" value="KAF2429256.1"/>
    <property type="molecule type" value="Genomic_DNA"/>
</dbReference>
<reference evidence="2" key="1">
    <citation type="journal article" date="2020" name="Stud. Mycol.">
        <title>101 Dothideomycetes genomes: a test case for predicting lifestyles and emergence of pathogens.</title>
        <authorList>
            <person name="Haridas S."/>
            <person name="Albert R."/>
            <person name="Binder M."/>
            <person name="Bloem J."/>
            <person name="Labutti K."/>
            <person name="Salamov A."/>
            <person name="Andreopoulos B."/>
            <person name="Baker S."/>
            <person name="Barry K."/>
            <person name="Bills G."/>
            <person name="Bluhm B."/>
            <person name="Cannon C."/>
            <person name="Castanera R."/>
            <person name="Culley D."/>
            <person name="Daum C."/>
            <person name="Ezra D."/>
            <person name="Gonzalez J."/>
            <person name="Henrissat B."/>
            <person name="Kuo A."/>
            <person name="Liang C."/>
            <person name="Lipzen A."/>
            <person name="Lutzoni F."/>
            <person name="Magnuson J."/>
            <person name="Mondo S."/>
            <person name="Nolan M."/>
            <person name="Ohm R."/>
            <person name="Pangilinan J."/>
            <person name="Park H.-J."/>
            <person name="Ramirez L."/>
            <person name="Alfaro M."/>
            <person name="Sun H."/>
            <person name="Tritt A."/>
            <person name="Yoshinaga Y."/>
            <person name="Zwiers L.-H."/>
            <person name="Turgeon B."/>
            <person name="Goodwin S."/>
            <person name="Spatafora J."/>
            <person name="Crous P."/>
            <person name="Grigoriev I."/>
        </authorList>
    </citation>
    <scope>NUCLEOTIDE SEQUENCE</scope>
    <source>
        <strain evidence="2">CBS 130266</strain>
    </source>
</reference>
<gene>
    <name evidence="2" type="ORF">EJ08DRAFT_661792</name>
</gene>
<evidence type="ECO:0000313" key="3">
    <source>
        <dbReference type="Proteomes" id="UP000800235"/>
    </source>
</evidence>
<accession>A0A9P4NPD4</accession>
<feature type="transmembrane region" description="Helical" evidence="1">
    <location>
        <begin position="118"/>
        <end position="136"/>
    </location>
</feature>
<evidence type="ECO:0000313" key="2">
    <source>
        <dbReference type="EMBL" id="KAF2429256.1"/>
    </source>
</evidence>
<comment type="caution">
    <text evidence="2">The sequence shown here is derived from an EMBL/GenBank/DDBJ whole genome shotgun (WGS) entry which is preliminary data.</text>
</comment>
<keyword evidence="1" id="KW-0472">Membrane</keyword>
<sequence>MPITLRKPKKEQLGLAITLILVLCGLIAHSLIIASCTSQPTKNYYFAQIQDCNNNSTKNGTGSLIQVGYFGLQKEEIDCQPSNGNNSSISTYFSTDSNSTLSTRDWSIKVRGKLIPRWFMAISFAFFAIGSMCTIIERAFRATGDQWKLHRTAKCCLTVSLFLTIVASLIILQLGLTLAVASGILREGVKISMGWMLFAIHAIIAFVNALILCLGTRRSWRELGRRLWRGSEEARDVGMDADMGDGGMLDPAMMNPAMMNPGMGQGG</sequence>
<protein>
    <submittedName>
        <fullName evidence="2">Uncharacterized protein</fullName>
    </submittedName>
</protein>
<organism evidence="2 3">
    <name type="scientific">Tothia fuscella</name>
    <dbReference type="NCBI Taxonomy" id="1048955"/>
    <lineage>
        <taxon>Eukaryota</taxon>
        <taxon>Fungi</taxon>
        <taxon>Dikarya</taxon>
        <taxon>Ascomycota</taxon>
        <taxon>Pezizomycotina</taxon>
        <taxon>Dothideomycetes</taxon>
        <taxon>Pleosporomycetidae</taxon>
        <taxon>Venturiales</taxon>
        <taxon>Cylindrosympodiaceae</taxon>
        <taxon>Tothia</taxon>
    </lineage>
</organism>
<evidence type="ECO:0000256" key="1">
    <source>
        <dbReference type="SAM" id="Phobius"/>
    </source>
</evidence>
<dbReference type="AlphaFoldDB" id="A0A9P4NPD4"/>
<keyword evidence="3" id="KW-1185">Reference proteome</keyword>
<feature type="transmembrane region" description="Helical" evidence="1">
    <location>
        <begin position="193"/>
        <end position="216"/>
    </location>
</feature>
<proteinExistence type="predicted"/>
<keyword evidence="1" id="KW-1133">Transmembrane helix</keyword>